<evidence type="ECO:0000256" key="1">
    <source>
        <dbReference type="SAM" id="MobiDB-lite"/>
    </source>
</evidence>
<feature type="signal peptide" evidence="2">
    <location>
        <begin position="1"/>
        <end position="20"/>
    </location>
</feature>
<comment type="caution">
    <text evidence="3">The sequence shown here is derived from an EMBL/GenBank/DDBJ whole genome shotgun (WGS) entry which is preliminary data.</text>
</comment>
<sequence>MGDLCTGLVYLCTCCCFCSSSDPGSDGSGLCSGLHNNKTNRDPRERALDEEFMQRKYRKDRASGRIYVDQPSRSTLMTTSQQPSADGKAASGALTPGSGDDLGPSPEHYPPM</sequence>
<keyword evidence="4" id="KW-1185">Reference proteome</keyword>
<feature type="chain" id="PRO_5042225161" evidence="2">
    <location>
        <begin position="21"/>
        <end position="112"/>
    </location>
</feature>
<keyword evidence="2" id="KW-0732">Signal</keyword>
<feature type="region of interest" description="Disordered" evidence="1">
    <location>
        <begin position="60"/>
        <end position="112"/>
    </location>
</feature>
<proteinExistence type="predicted"/>
<gene>
    <name evidence="3" type="ORF">FB45DRAFT_1059819</name>
</gene>
<protein>
    <submittedName>
        <fullName evidence="3">Uncharacterized protein</fullName>
    </submittedName>
</protein>
<dbReference type="AlphaFoldDB" id="A0AAD7BPD5"/>
<reference evidence="3" key="1">
    <citation type="submission" date="2023-03" db="EMBL/GenBank/DDBJ databases">
        <title>Massive genome expansion in bonnet fungi (Mycena s.s.) driven by repeated elements and novel gene families across ecological guilds.</title>
        <authorList>
            <consortium name="Lawrence Berkeley National Laboratory"/>
            <person name="Harder C.B."/>
            <person name="Miyauchi S."/>
            <person name="Viragh M."/>
            <person name="Kuo A."/>
            <person name="Thoen E."/>
            <person name="Andreopoulos B."/>
            <person name="Lu D."/>
            <person name="Skrede I."/>
            <person name="Drula E."/>
            <person name="Henrissat B."/>
            <person name="Morin E."/>
            <person name="Kohler A."/>
            <person name="Barry K."/>
            <person name="LaButti K."/>
            <person name="Morin E."/>
            <person name="Salamov A."/>
            <person name="Lipzen A."/>
            <person name="Mereny Z."/>
            <person name="Hegedus B."/>
            <person name="Baldrian P."/>
            <person name="Stursova M."/>
            <person name="Weitz H."/>
            <person name="Taylor A."/>
            <person name="Grigoriev I.V."/>
            <person name="Nagy L.G."/>
            <person name="Martin F."/>
            <person name="Kauserud H."/>
        </authorList>
    </citation>
    <scope>NUCLEOTIDE SEQUENCE</scope>
    <source>
        <strain evidence="3">9284</strain>
    </source>
</reference>
<organism evidence="3 4">
    <name type="scientific">Roridomyces roridus</name>
    <dbReference type="NCBI Taxonomy" id="1738132"/>
    <lineage>
        <taxon>Eukaryota</taxon>
        <taxon>Fungi</taxon>
        <taxon>Dikarya</taxon>
        <taxon>Basidiomycota</taxon>
        <taxon>Agaricomycotina</taxon>
        <taxon>Agaricomycetes</taxon>
        <taxon>Agaricomycetidae</taxon>
        <taxon>Agaricales</taxon>
        <taxon>Marasmiineae</taxon>
        <taxon>Mycenaceae</taxon>
        <taxon>Roridomyces</taxon>
    </lineage>
</organism>
<feature type="compositionally biased region" description="Polar residues" evidence="1">
    <location>
        <begin position="71"/>
        <end position="84"/>
    </location>
</feature>
<dbReference type="EMBL" id="JARKIF010000011">
    <property type="protein sequence ID" value="KAJ7626936.1"/>
    <property type="molecule type" value="Genomic_DNA"/>
</dbReference>
<feature type="compositionally biased region" description="Low complexity" evidence="1">
    <location>
        <begin position="22"/>
        <end position="34"/>
    </location>
</feature>
<evidence type="ECO:0000313" key="4">
    <source>
        <dbReference type="Proteomes" id="UP001221142"/>
    </source>
</evidence>
<accession>A0AAD7BPD5</accession>
<evidence type="ECO:0000313" key="3">
    <source>
        <dbReference type="EMBL" id="KAJ7626936.1"/>
    </source>
</evidence>
<evidence type="ECO:0000256" key="2">
    <source>
        <dbReference type="SAM" id="SignalP"/>
    </source>
</evidence>
<feature type="region of interest" description="Disordered" evidence="1">
    <location>
        <begin position="22"/>
        <end position="42"/>
    </location>
</feature>
<name>A0AAD7BPD5_9AGAR</name>
<dbReference type="Proteomes" id="UP001221142">
    <property type="component" value="Unassembled WGS sequence"/>
</dbReference>